<dbReference type="PANTHER" id="PTHR34825:SF1">
    <property type="entry name" value="AAA-ATPASE-LIKE DOMAIN-CONTAINING PROTEIN"/>
    <property type="match status" value="1"/>
</dbReference>
<gene>
    <name evidence="2" type="ORF">HMPREF9942_02031</name>
</gene>
<dbReference type="PANTHER" id="PTHR34825">
    <property type="entry name" value="CONSERVED PROTEIN, WITH A WEAK D-GALACTARATE DEHYDRATASE/ALTRONATE HYDROLASE DOMAIN"/>
    <property type="match status" value="1"/>
</dbReference>
<evidence type="ECO:0000259" key="1">
    <source>
        <dbReference type="Pfam" id="PF09820"/>
    </source>
</evidence>
<sequence length="546" mass="63813">MKRIPIGLSDFKHLIEEDFYYFDKTNFIEQVIQDGAQVKLFTRPRRFGKTLNMSMLKYFFDIKEAEENRKLFKNLYIEKTNSLKEQGKYPVIFLSLKDLKATTWEEMEKDIKSTIASLFLEYEDLYYELGEFDKPLFKKIAIKEVDIENLKDALKVLVKILYKKYNEKVVVLIDEYDSPLVSAYINGYYEKAKNFFKTFYSTVLKDNTCLQMGVLTGIIRVIKAGIFSDLNNLRTYTILSDVYTDSYGLTEEEVEKSLKDYGLEYEISKVKDWYDGYKFGDSEVYNPWSILNFLQDKELRAYWVDTSGNDLIKNVLKMTNKNIITALERLFNGEGLRQNLSGTSDLSKILSDDEIWELLLFSGYLTIEEKIDQDNYILRLPNKEVKSLFRKTFIETYIARGSKLSFLMESLIGNKIEDYEENLQEILLTSVSYNDTKKGNEAFYHGLIMGMGLYLEGEYITKSNIESGLGRYDFSVEPKNKNKRAFIMEFKSTDSVEKLEEVSKEALEQIENKKYDISLKQNGIKEITYIGIAFCGKQIKMSYKSE</sequence>
<dbReference type="EMBL" id="AGEH01000027">
    <property type="protein sequence ID" value="EHO76007.1"/>
    <property type="molecule type" value="Genomic_DNA"/>
</dbReference>
<evidence type="ECO:0000313" key="3">
    <source>
        <dbReference type="Proteomes" id="UP000004565"/>
    </source>
</evidence>
<evidence type="ECO:0000313" key="2">
    <source>
        <dbReference type="EMBL" id="EHO76007.1"/>
    </source>
</evidence>
<protein>
    <recommendedName>
        <fullName evidence="1">AAA-ATPase-like domain-containing protein</fullName>
    </recommendedName>
</protein>
<dbReference type="Gene3D" id="3.40.50.300">
    <property type="entry name" value="P-loop containing nucleotide triphosphate hydrolases"/>
    <property type="match status" value="1"/>
</dbReference>
<dbReference type="SUPFAM" id="SSF52540">
    <property type="entry name" value="P-loop containing nucleoside triphosphate hydrolases"/>
    <property type="match status" value="1"/>
</dbReference>
<comment type="caution">
    <text evidence="2">The sequence shown here is derived from an EMBL/GenBank/DDBJ whole genome shotgun (WGS) entry which is preliminary data.</text>
</comment>
<accession>H1HHT0</accession>
<dbReference type="InterPro" id="IPR027417">
    <property type="entry name" value="P-loop_NTPase"/>
</dbReference>
<reference evidence="2 3" key="1">
    <citation type="submission" date="2011-12" db="EMBL/GenBank/DDBJ databases">
        <title>The Genome Sequence of Fusobacterium nucleatum subsp. animalis OT 420.</title>
        <authorList>
            <consortium name="The Broad Institute Genome Sequencing Platform"/>
            <person name="Earl A."/>
            <person name="Ward D."/>
            <person name="Feldgarden M."/>
            <person name="Gevers D."/>
            <person name="Izard J."/>
            <person name="Blanton J.M."/>
            <person name="Mathney J."/>
            <person name="Tanner A.C."/>
            <person name="Dewhirst F.E."/>
            <person name="Young S.K."/>
            <person name="Zeng Q."/>
            <person name="Gargeya S."/>
            <person name="Fitzgerald M."/>
            <person name="Haas B."/>
            <person name="Abouelleil A."/>
            <person name="Alvarado L."/>
            <person name="Arachchi H.M."/>
            <person name="Berlin A."/>
            <person name="Chapman S.B."/>
            <person name="Gearin G."/>
            <person name="Goldberg J."/>
            <person name="Griggs A."/>
            <person name="Gujja S."/>
            <person name="Hansen M."/>
            <person name="Heiman D."/>
            <person name="Howarth C."/>
            <person name="Larimer J."/>
            <person name="Lui A."/>
            <person name="MacDonald P.J.P."/>
            <person name="McCowen C."/>
            <person name="Montmayeur A."/>
            <person name="Murphy C."/>
            <person name="Neiman D."/>
            <person name="Pearson M."/>
            <person name="Priest M."/>
            <person name="Roberts A."/>
            <person name="Saif S."/>
            <person name="Shea T."/>
            <person name="Sisk P."/>
            <person name="Stolte C."/>
            <person name="Sykes S."/>
            <person name="Wortman J."/>
            <person name="Nusbaum C."/>
            <person name="Birren B."/>
        </authorList>
    </citation>
    <scope>NUCLEOTIDE SEQUENCE [LARGE SCALE GENOMIC DNA]</scope>
    <source>
        <strain evidence="3">F0419</strain>
    </source>
</reference>
<dbReference type="RefSeq" id="WP_005910842.1">
    <property type="nucleotide sequence ID" value="NZ_AKCE01000001.1"/>
</dbReference>
<dbReference type="AlphaFoldDB" id="H1HHT0"/>
<feature type="domain" description="AAA-ATPase-like" evidence="1">
    <location>
        <begin position="5"/>
        <end position="227"/>
    </location>
</feature>
<dbReference type="InterPro" id="IPR018631">
    <property type="entry name" value="AAA-ATPase-like_dom"/>
</dbReference>
<proteinExistence type="predicted"/>
<dbReference type="Pfam" id="PF08011">
    <property type="entry name" value="PDDEXK_9"/>
    <property type="match status" value="1"/>
</dbReference>
<dbReference type="PATRIC" id="fig|999414.3.peg.2027"/>
<dbReference type="InterPro" id="IPR012547">
    <property type="entry name" value="PDDEXK_9"/>
</dbReference>
<name>H1HHT0_9FUSO</name>
<dbReference type="Proteomes" id="UP000004565">
    <property type="component" value="Unassembled WGS sequence"/>
</dbReference>
<organism evidence="2 3">
    <name type="scientific">Fusobacterium animalis F0419</name>
    <dbReference type="NCBI Taxonomy" id="999414"/>
    <lineage>
        <taxon>Bacteria</taxon>
        <taxon>Fusobacteriati</taxon>
        <taxon>Fusobacteriota</taxon>
        <taxon>Fusobacteriia</taxon>
        <taxon>Fusobacteriales</taxon>
        <taxon>Fusobacteriaceae</taxon>
        <taxon>Fusobacterium</taxon>
    </lineage>
</organism>
<dbReference type="Pfam" id="PF09820">
    <property type="entry name" value="AAA-ATPase_like"/>
    <property type="match status" value="1"/>
</dbReference>
<dbReference type="HOGENOM" id="CLU_021114_1_2_0"/>